<dbReference type="PRINTS" id="PR00509">
    <property type="entry name" value="PGMPMM"/>
</dbReference>
<evidence type="ECO:0000256" key="8">
    <source>
        <dbReference type="ARBA" id="ARBA00068193"/>
    </source>
</evidence>
<dbReference type="HAMAP" id="MF_01554_B">
    <property type="entry name" value="GlmM_B"/>
    <property type="match status" value="1"/>
</dbReference>
<dbReference type="InterPro" id="IPR016066">
    <property type="entry name" value="A-D-PHexomutase_CS"/>
</dbReference>
<evidence type="ECO:0000313" key="14">
    <source>
        <dbReference type="EMBL" id="MBS3059019.1"/>
    </source>
</evidence>
<organism evidence="14 15">
    <name type="scientific">Candidatus Iainarchaeum sp</name>
    <dbReference type="NCBI Taxonomy" id="3101447"/>
    <lineage>
        <taxon>Archaea</taxon>
        <taxon>Candidatus Iainarchaeota</taxon>
        <taxon>Candidatus Iainarchaeia</taxon>
        <taxon>Candidatus Iainarchaeales</taxon>
        <taxon>Candidatus Iainarchaeaceae</taxon>
        <taxon>Candidatus Iainarchaeum</taxon>
    </lineage>
</organism>
<dbReference type="InterPro" id="IPR036900">
    <property type="entry name" value="A-D-PHexomutase_C_sf"/>
</dbReference>
<dbReference type="PANTHER" id="PTHR42946:SF1">
    <property type="entry name" value="PHOSPHOGLUCOMUTASE (ALPHA-D-GLUCOSE-1,6-BISPHOSPHATE-DEPENDENT)"/>
    <property type="match status" value="1"/>
</dbReference>
<keyword evidence="4 9" id="KW-0479">Metal-binding</keyword>
<evidence type="ECO:0000256" key="5">
    <source>
        <dbReference type="ARBA" id="ARBA00022842"/>
    </source>
</evidence>
<evidence type="ECO:0000256" key="4">
    <source>
        <dbReference type="ARBA" id="ARBA00022723"/>
    </source>
</evidence>
<evidence type="ECO:0000256" key="6">
    <source>
        <dbReference type="ARBA" id="ARBA00023235"/>
    </source>
</evidence>
<evidence type="ECO:0000259" key="12">
    <source>
        <dbReference type="Pfam" id="PF02879"/>
    </source>
</evidence>
<dbReference type="InterPro" id="IPR005846">
    <property type="entry name" value="A-D-PHexomutase_a/b/a-III"/>
</dbReference>
<keyword evidence="3" id="KW-0597">Phosphoprotein</keyword>
<dbReference type="CDD" id="cd05802">
    <property type="entry name" value="GlmM"/>
    <property type="match status" value="1"/>
</dbReference>
<proteinExistence type="inferred from homology"/>
<dbReference type="InterPro" id="IPR006352">
    <property type="entry name" value="GlmM_bact"/>
</dbReference>
<dbReference type="InterPro" id="IPR005845">
    <property type="entry name" value="A-D-PHexomutase_a/b/a-II"/>
</dbReference>
<reference evidence="14" key="1">
    <citation type="submission" date="2021-03" db="EMBL/GenBank/DDBJ databases">
        <authorList>
            <person name="Jaffe A."/>
        </authorList>
    </citation>
    <scope>NUCLEOTIDE SEQUENCE</scope>
    <source>
        <strain evidence="14">RIFCSPHIGHO2_01_FULL_GW2011_AR10_43_9</strain>
    </source>
</reference>
<evidence type="ECO:0000256" key="3">
    <source>
        <dbReference type="ARBA" id="ARBA00022553"/>
    </source>
</evidence>
<dbReference type="Pfam" id="PF02879">
    <property type="entry name" value="PGM_PMM_II"/>
    <property type="match status" value="1"/>
</dbReference>
<dbReference type="NCBIfam" id="NF008139">
    <property type="entry name" value="PRK10887.1"/>
    <property type="match status" value="1"/>
</dbReference>
<dbReference type="GO" id="GO:0006048">
    <property type="term" value="P:UDP-N-acetylglucosamine biosynthetic process"/>
    <property type="evidence" value="ECO:0007669"/>
    <property type="project" value="TreeGrafter"/>
</dbReference>
<dbReference type="InterPro" id="IPR016055">
    <property type="entry name" value="A-D-PHexomutase_a/b/a-I/II/III"/>
</dbReference>
<dbReference type="EC" id="5.4.2.10" evidence="7"/>
<dbReference type="Gene3D" id="3.40.120.10">
    <property type="entry name" value="Alpha-D-Glucose-1,6-Bisphosphate, subunit A, domain 3"/>
    <property type="match status" value="3"/>
</dbReference>
<dbReference type="PROSITE" id="PS00710">
    <property type="entry name" value="PGM_PMM"/>
    <property type="match status" value="1"/>
</dbReference>
<evidence type="ECO:0000259" key="11">
    <source>
        <dbReference type="Pfam" id="PF02878"/>
    </source>
</evidence>
<dbReference type="FunFam" id="3.30.310.50:FF:000001">
    <property type="entry name" value="Phosphoglucosamine mutase"/>
    <property type="match status" value="1"/>
</dbReference>
<dbReference type="Proteomes" id="UP000683213">
    <property type="component" value="Unassembled WGS sequence"/>
</dbReference>
<keyword evidence="6 14" id="KW-0413">Isomerase</keyword>
<evidence type="ECO:0000259" key="10">
    <source>
        <dbReference type="Pfam" id="PF00408"/>
    </source>
</evidence>
<dbReference type="PANTHER" id="PTHR42946">
    <property type="entry name" value="PHOSPHOHEXOSE MUTASE"/>
    <property type="match status" value="1"/>
</dbReference>
<comment type="cofactor">
    <cofactor evidence="1">
        <name>Mg(2+)</name>
        <dbReference type="ChEBI" id="CHEBI:18420"/>
    </cofactor>
</comment>
<gene>
    <name evidence="14" type="ORF">J4224_01180</name>
</gene>
<dbReference type="FunFam" id="3.40.120.10:FF:000002">
    <property type="entry name" value="Phosphoglucosamine mutase"/>
    <property type="match status" value="1"/>
</dbReference>
<reference evidence="14" key="2">
    <citation type="submission" date="2021-05" db="EMBL/GenBank/DDBJ databases">
        <title>Protein family content uncovers lineage relationships and bacterial pathway maintenance mechanisms in DPANN archaea.</title>
        <authorList>
            <person name="Castelle C.J."/>
            <person name="Meheust R."/>
            <person name="Jaffe A.L."/>
            <person name="Seitz K."/>
            <person name="Gong X."/>
            <person name="Baker B.J."/>
            <person name="Banfield J.F."/>
        </authorList>
    </citation>
    <scope>NUCLEOTIDE SEQUENCE</scope>
    <source>
        <strain evidence="14">RIFCSPHIGHO2_01_FULL_GW2011_AR10_43_9</strain>
    </source>
</reference>
<comment type="similarity">
    <text evidence="2 9">Belongs to the phosphohexose mutase family.</text>
</comment>
<evidence type="ECO:0000256" key="9">
    <source>
        <dbReference type="RuleBase" id="RU004326"/>
    </source>
</evidence>
<comment type="caution">
    <text evidence="14">The sequence shown here is derived from an EMBL/GenBank/DDBJ whole genome shotgun (WGS) entry which is preliminary data.</text>
</comment>
<dbReference type="GO" id="GO:0008966">
    <property type="term" value="F:phosphoglucosamine mutase activity"/>
    <property type="evidence" value="ECO:0007669"/>
    <property type="project" value="UniProtKB-EC"/>
</dbReference>
<dbReference type="InterPro" id="IPR050060">
    <property type="entry name" value="Phosphoglucosamine_mutase"/>
</dbReference>
<accession>A0A8T4L0L7</accession>
<dbReference type="AlphaFoldDB" id="A0A8T4L0L7"/>
<dbReference type="InterPro" id="IPR005844">
    <property type="entry name" value="A-D-PHexomutase_a/b/a-I"/>
</dbReference>
<dbReference type="Gene3D" id="3.30.310.50">
    <property type="entry name" value="Alpha-D-phosphohexomutase, C-terminal domain"/>
    <property type="match status" value="1"/>
</dbReference>
<dbReference type="InterPro" id="IPR005843">
    <property type="entry name" value="A-D-PHexomutase_C"/>
</dbReference>
<dbReference type="GO" id="GO:0005829">
    <property type="term" value="C:cytosol"/>
    <property type="evidence" value="ECO:0007669"/>
    <property type="project" value="TreeGrafter"/>
</dbReference>
<dbReference type="NCBIfam" id="TIGR01455">
    <property type="entry name" value="glmM"/>
    <property type="match status" value="1"/>
</dbReference>
<dbReference type="Pfam" id="PF00408">
    <property type="entry name" value="PGM_PMM_IV"/>
    <property type="match status" value="1"/>
</dbReference>
<dbReference type="GO" id="GO:0004615">
    <property type="term" value="F:phosphomannomutase activity"/>
    <property type="evidence" value="ECO:0007669"/>
    <property type="project" value="TreeGrafter"/>
</dbReference>
<feature type="domain" description="Alpha-D-phosphohexomutase alpha/beta/alpha" evidence="12">
    <location>
        <begin position="161"/>
        <end position="257"/>
    </location>
</feature>
<evidence type="ECO:0000256" key="7">
    <source>
        <dbReference type="ARBA" id="ARBA00066330"/>
    </source>
</evidence>
<name>A0A8T4L0L7_9ARCH</name>
<dbReference type="EMBL" id="JAGVWF010000016">
    <property type="protein sequence ID" value="MBS3059019.1"/>
    <property type="molecule type" value="Genomic_DNA"/>
</dbReference>
<feature type="domain" description="Alpha-D-phosphohexomutase alpha/beta/alpha" evidence="13">
    <location>
        <begin position="261"/>
        <end position="372"/>
    </location>
</feature>
<dbReference type="FunFam" id="3.40.120.10:FF:000001">
    <property type="entry name" value="Phosphoglucosamine mutase"/>
    <property type="match status" value="1"/>
</dbReference>
<dbReference type="SUPFAM" id="SSF53738">
    <property type="entry name" value="Phosphoglucomutase, first 3 domains"/>
    <property type="match status" value="3"/>
</dbReference>
<dbReference type="Pfam" id="PF02878">
    <property type="entry name" value="PGM_PMM_I"/>
    <property type="match status" value="1"/>
</dbReference>
<dbReference type="Pfam" id="PF02880">
    <property type="entry name" value="PGM_PMM_III"/>
    <property type="match status" value="1"/>
</dbReference>
<evidence type="ECO:0000259" key="13">
    <source>
        <dbReference type="Pfam" id="PF02880"/>
    </source>
</evidence>
<dbReference type="SUPFAM" id="SSF55957">
    <property type="entry name" value="Phosphoglucomutase, C-terminal domain"/>
    <property type="match status" value="1"/>
</dbReference>
<dbReference type="InterPro" id="IPR005841">
    <property type="entry name" value="Alpha-D-phosphohexomutase_SF"/>
</dbReference>
<feature type="domain" description="Alpha-D-phosphohexomutase C-terminal" evidence="10">
    <location>
        <begin position="377"/>
        <end position="443"/>
    </location>
</feature>
<protein>
    <recommendedName>
        <fullName evidence="8">Phosphoglucosamine mutase</fullName>
        <ecNumber evidence="7">5.4.2.10</ecNumber>
    </recommendedName>
</protein>
<evidence type="ECO:0000256" key="1">
    <source>
        <dbReference type="ARBA" id="ARBA00001946"/>
    </source>
</evidence>
<evidence type="ECO:0000256" key="2">
    <source>
        <dbReference type="ARBA" id="ARBA00010231"/>
    </source>
</evidence>
<dbReference type="GO" id="GO:0005975">
    <property type="term" value="P:carbohydrate metabolic process"/>
    <property type="evidence" value="ECO:0007669"/>
    <property type="project" value="InterPro"/>
</dbReference>
<sequence length="451" mass="48543">MGKTERRLFGTDGIRGIANAPPMTPETVLRVGKAVADVFKKQNGRTHKVVIGKDTRLSGYMIETALTSGLVSMGVEVMLVGPLPTPAIAHLTKSLNADAGIVLSASHNPASHNGTKIFDSKGFKLSDAVELEIERVVFSGKELGNNNSIGKAFRVNEAKGRYIEYVKGTVDNTSLKGFKIVVDCANGAAYNVVPAVFSELGVEVKAINVFPDGLNINLNCGALHPEGMQRAVKETGANVGFAFDGDADRVIACNEKGELLDGDQIMALCAKKLLDDGKLKKKTVVATVMSNLGFHEAMRKEGINVRTTAVGDRYVIEEMKSNSFNFGGEQSGHIIFGDYSTTGDGLITALQLLRIMKETRKPLSELSGLMNRFPQVLINVNVREKKPFEMMPAVSMAVKDAESVLGKNGRVLLRYSGTENIARVMLEGKNEKLINSLASKIVASIKKEIGA</sequence>
<feature type="domain" description="Alpha-D-phosphohexomutase alpha/beta/alpha" evidence="11">
    <location>
        <begin position="6"/>
        <end position="141"/>
    </location>
</feature>
<keyword evidence="5 9" id="KW-0460">Magnesium</keyword>
<evidence type="ECO:0000313" key="15">
    <source>
        <dbReference type="Proteomes" id="UP000683213"/>
    </source>
</evidence>
<dbReference type="GO" id="GO:0000287">
    <property type="term" value="F:magnesium ion binding"/>
    <property type="evidence" value="ECO:0007669"/>
    <property type="project" value="InterPro"/>
</dbReference>